<sequence length="511" mass="57773">MNCSNKSLLPTSIIFASVALATASATTIAYRYFSYREFDNDNDNNRSYALCILQRRNDDQRRHHRNNDIIRKPLRNITPRPGEQSQIVYLTGIHKQTSEEELLELFSLGGSSPVEVDLSEVFFQKGGGRAWAMYGNARDAKLTVVALQSKNVHGCILCARLERGVEKNGKRISDKTTHTAIIRGIQPRRGTPKKMFDTDTTKVSKKKMTKKMRKEQQKSIGKQKPHTATTTTTLERTEDNFIHTYSHNSILIGETEYPFPSGIYLTKLIQKLSHDTGDNLLEKKNKEHRQQRLQLQQDEDLLRLLSDVSILGCGSVHKYAKEVSEAFAMVDAIERAINLTFGISVSDLQQPVICYCLGDGKYPMGAAALSLFLPVNKDRFNWKFIAIDPLLPKQDESTVTATTASSNATSMFHDRIEMFSGISQDYCIEKRADDLSVDPTKKSPALLSIAVACHSHAPLEEFWERMPSPKLSVAMPCCAQFSELLKEKPIFEYDNYEVYSPKRRIKIFASI</sequence>
<dbReference type="InParanoid" id="A0A1E7FNX3"/>
<dbReference type="InterPro" id="IPR035979">
    <property type="entry name" value="RBD_domain_sf"/>
</dbReference>
<dbReference type="EMBL" id="KV784355">
    <property type="protein sequence ID" value="OEU19869.1"/>
    <property type="molecule type" value="Genomic_DNA"/>
</dbReference>
<evidence type="ECO:0000313" key="3">
    <source>
        <dbReference type="Proteomes" id="UP000095751"/>
    </source>
</evidence>
<evidence type="ECO:0000313" key="2">
    <source>
        <dbReference type="EMBL" id="OEU19869.1"/>
    </source>
</evidence>
<dbReference type="Proteomes" id="UP000095751">
    <property type="component" value="Unassembled WGS sequence"/>
</dbReference>
<proteinExistence type="predicted"/>
<dbReference type="GO" id="GO:0003676">
    <property type="term" value="F:nucleic acid binding"/>
    <property type="evidence" value="ECO:0007669"/>
    <property type="project" value="InterPro"/>
</dbReference>
<feature type="region of interest" description="Disordered" evidence="1">
    <location>
        <begin position="189"/>
        <end position="231"/>
    </location>
</feature>
<accession>A0A1E7FNX3</accession>
<gene>
    <name evidence="2" type="ORF">FRACYDRAFT_235932</name>
</gene>
<feature type="compositionally biased region" description="Basic residues" evidence="1">
    <location>
        <begin position="203"/>
        <end position="213"/>
    </location>
</feature>
<dbReference type="SUPFAM" id="SSF54928">
    <property type="entry name" value="RNA-binding domain, RBD"/>
    <property type="match status" value="1"/>
</dbReference>
<organism evidence="2 3">
    <name type="scientific">Fragilariopsis cylindrus CCMP1102</name>
    <dbReference type="NCBI Taxonomy" id="635003"/>
    <lineage>
        <taxon>Eukaryota</taxon>
        <taxon>Sar</taxon>
        <taxon>Stramenopiles</taxon>
        <taxon>Ochrophyta</taxon>
        <taxon>Bacillariophyta</taxon>
        <taxon>Bacillariophyceae</taxon>
        <taxon>Bacillariophycidae</taxon>
        <taxon>Bacillariales</taxon>
        <taxon>Bacillariaceae</taxon>
        <taxon>Fragilariopsis</taxon>
    </lineage>
</organism>
<dbReference type="OrthoDB" id="45053at2759"/>
<evidence type="ECO:0008006" key="4">
    <source>
        <dbReference type="Google" id="ProtNLM"/>
    </source>
</evidence>
<name>A0A1E7FNX3_9STRA</name>
<evidence type="ECO:0000256" key="1">
    <source>
        <dbReference type="SAM" id="MobiDB-lite"/>
    </source>
</evidence>
<keyword evidence="3" id="KW-1185">Reference proteome</keyword>
<protein>
    <recommendedName>
        <fullName evidence="4">RRM domain-containing protein</fullName>
    </recommendedName>
</protein>
<reference evidence="2 3" key="1">
    <citation type="submission" date="2016-09" db="EMBL/GenBank/DDBJ databases">
        <title>Extensive genetic diversity and differential bi-allelic expression allows diatom success in the polar Southern Ocean.</title>
        <authorList>
            <consortium name="DOE Joint Genome Institute"/>
            <person name="Mock T."/>
            <person name="Otillar R.P."/>
            <person name="Strauss J."/>
            <person name="Dupont C."/>
            <person name="Frickenhaus S."/>
            <person name="Maumus F."/>
            <person name="Mcmullan M."/>
            <person name="Sanges R."/>
            <person name="Schmutz J."/>
            <person name="Toseland A."/>
            <person name="Valas R."/>
            <person name="Veluchamy A."/>
            <person name="Ward B.J."/>
            <person name="Allen A."/>
            <person name="Barry K."/>
            <person name="Falciatore A."/>
            <person name="Ferrante M."/>
            <person name="Fortunato A.E."/>
            <person name="Gloeckner G."/>
            <person name="Gruber A."/>
            <person name="Hipkin R."/>
            <person name="Janech M."/>
            <person name="Kroth P."/>
            <person name="Leese F."/>
            <person name="Lindquist E."/>
            <person name="Lyon B.R."/>
            <person name="Martin J."/>
            <person name="Mayer C."/>
            <person name="Parker M."/>
            <person name="Quesneville H."/>
            <person name="Raymond J."/>
            <person name="Uhlig C."/>
            <person name="Valentin K.U."/>
            <person name="Worden A.Z."/>
            <person name="Armbrust E.V."/>
            <person name="Bowler C."/>
            <person name="Green B."/>
            <person name="Moulton V."/>
            <person name="Van Oosterhout C."/>
            <person name="Grigoriev I."/>
        </authorList>
    </citation>
    <scope>NUCLEOTIDE SEQUENCE [LARGE SCALE GENOMIC DNA]</scope>
    <source>
        <strain evidence="2 3">CCMP1102</strain>
    </source>
</reference>
<dbReference type="AlphaFoldDB" id="A0A1E7FNX3"/>
<dbReference type="KEGG" id="fcy:FRACYDRAFT_235932"/>